<protein>
    <submittedName>
        <fullName evidence="5">Chromosome partitioning protein ParB</fullName>
    </submittedName>
</protein>
<evidence type="ECO:0000256" key="2">
    <source>
        <dbReference type="ARBA" id="ARBA00022829"/>
    </source>
</evidence>
<evidence type="ECO:0000313" key="5">
    <source>
        <dbReference type="EMBL" id="GBR73399.1"/>
    </source>
</evidence>
<dbReference type="EMBL" id="BGZN01000010">
    <property type="protein sequence ID" value="GBR73399.1"/>
    <property type="molecule type" value="Genomic_DNA"/>
</dbReference>
<dbReference type="NCBIfam" id="TIGR00180">
    <property type="entry name" value="parB_part"/>
    <property type="match status" value="1"/>
</dbReference>
<dbReference type="InterPro" id="IPR057240">
    <property type="entry name" value="ParB_dimer_C"/>
</dbReference>
<dbReference type="Gene3D" id="1.10.10.2830">
    <property type="match status" value="1"/>
</dbReference>
<feature type="domain" description="ParB-like N-terminal" evidence="4">
    <location>
        <begin position="49"/>
        <end position="138"/>
    </location>
</feature>
<evidence type="ECO:0000259" key="4">
    <source>
        <dbReference type="SMART" id="SM00470"/>
    </source>
</evidence>
<accession>A0A388T9T6</accession>
<keyword evidence="3" id="KW-0238">DNA-binding</keyword>
<evidence type="ECO:0000313" key="6">
    <source>
        <dbReference type="Proteomes" id="UP000269352"/>
    </source>
</evidence>
<name>A0A388T9T6_TERA1</name>
<dbReference type="PANTHER" id="PTHR33375">
    <property type="entry name" value="CHROMOSOME-PARTITIONING PROTEIN PARB-RELATED"/>
    <property type="match status" value="1"/>
</dbReference>
<dbReference type="Proteomes" id="UP000269352">
    <property type="component" value="Unassembled WGS sequence"/>
</dbReference>
<dbReference type="GO" id="GO:0005694">
    <property type="term" value="C:chromosome"/>
    <property type="evidence" value="ECO:0007669"/>
    <property type="project" value="TreeGrafter"/>
</dbReference>
<dbReference type="SUPFAM" id="SSF109709">
    <property type="entry name" value="KorB DNA-binding domain-like"/>
    <property type="match status" value="1"/>
</dbReference>
<keyword evidence="2" id="KW-0159">Chromosome partition</keyword>
<sequence length="306" mass="33745">MAINRGLGKGLGALLQSTGGSAQKEAENVAASLSKTDGRIQPLFGRSILHISVTEIVPNPRQPRKSFAPDALAELAASIKIHGVIEPLIVRKKENKYELVAGERRWRASQQAGLDKVPVVVKGLSDEVSLEQSIIENVQREGLNALEEAESYALLMKEFSLTQEQVAEKVGKARSSVANTLRLNDLPREVKDSLCQNEITAGHARAILAAGNVIEQLRVWKKIIQNKLNVRDAENLTAKKTKTKQVNKNETTKPDELIGIEQKLTAKFATKVELSGDKQNGVITIRYFSHDELDRIYTLLLTNEVI</sequence>
<keyword evidence="6" id="KW-1185">Reference proteome</keyword>
<dbReference type="GO" id="GO:0007059">
    <property type="term" value="P:chromosome segregation"/>
    <property type="evidence" value="ECO:0007669"/>
    <property type="project" value="UniProtKB-KW"/>
</dbReference>
<dbReference type="FunFam" id="3.90.1530.30:FF:000001">
    <property type="entry name" value="Chromosome partitioning protein ParB"/>
    <property type="match status" value="1"/>
</dbReference>
<gene>
    <name evidence="5" type="primary">parB</name>
    <name evidence="5" type="ORF">NO1_0788</name>
</gene>
<dbReference type="SMART" id="SM00470">
    <property type="entry name" value="ParB"/>
    <property type="match status" value="1"/>
</dbReference>
<dbReference type="InterPro" id="IPR041468">
    <property type="entry name" value="HTH_ParB/Spo0J"/>
</dbReference>
<reference evidence="5 6" key="1">
    <citation type="journal article" date="2019" name="ISME J.">
        <title>Genome analyses of uncultured TG2/ZB3 bacteria in 'Margulisbacteria' specifically attached to ectosymbiotic spirochetes of protists in the termite gut.</title>
        <authorList>
            <person name="Utami Y.D."/>
            <person name="Kuwahara H."/>
            <person name="Igai K."/>
            <person name="Murakami T."/>
            <person name="Sugaya K."/>
            <person name="Morikawa T."/>
            <person name="Nagura Y."/>
            <person name="Yuki M."/>
            <person name="Deevong P."/>
            <person name="Inoue T."/>
            <person name="Kihara K."/>
            <person name="Lo N."/>
            <person name="Yamada A."/>
            <person name="Ohkuma M."/>
            <person name="Hongoh Y."/>
        </authorList>
    </citation>
    <scope>NUCLEOTIDE SEQUENCE [LARGE SCALE GENOMIC DNA]</scope>
    <source>
        <strain evidence="5">NkOx7-01</strain>
    </source>
</reference>
<dbReference type="Pfam" id="PF23552">
    <property type="entry name" value="ParB_C"/>
    <property type="match status" value="1"/>
</dbReference>
<dbReference type="PANTHER" id="PTHR33375:SF1">
    <property type="entry name" value="CHROMOSOME-PARTITIONING PROTEIN PARB-RELATED"/>
    <property type="match status" value="1"/>
</dbReference>
<comment type="caution">
    <text evidence="5">The sequence shown here is derived from an EMBL/GenBank/DDBJ whole genome shotgun (WGS) entry which is preliminary data.</text>
</comment>
<dbReference type="Gene3D" id="3.90.1530.30">
    <property type="match status" value="1"/>
</dbReference>
<dbReference type="InterPro" id="IPR003115">
    <property type="entry name" value="ParB_N"/>
</dbReference>
<dbReference type="Pfam" id="PF17762">
    <property type="entry name" value="HTH_ParB"/>
    <property type="match status" value="1"/>
</dbReference>
<organism evidence="5 6">
    <name type="scientific">Termititenax aidoneus</name>
    <dbReference type="NCBI Taxonomy" id="2218524"/>
    <lineage>
        <taxon>Bacteria</taxon>
        <taxon>Bacillati</taxon>
        <taxon>Candidatus Margulisiibacteriota</taxon>
        <taxon>Candidatus Termititenacia</taxon>
        <taxon>Candidatus Termititenacales</taxon>
        <taxon>Candidatus Termititenacaceae</taxon>
        <taxon>Candidatus Termititenax</taxon>
    </lineage>
</organism>
<dbReference type="InterPro" id="IPR050336">
    <property type="entry name" value="Chromosome_partition/occlusion"/>
</dbReference>
<proteinExistence type="inferred from homology"/>
<evidence type="ECO:0000256" key="3">
    <source>
        <dbReference type="ARBA" id="ARBA00023125"/>
    </source>
</evidence>
<comment type="similarity">
    <text evidence="1">Belongs to the ParB family.</text>
</comment>
<evidence type="ECO:0000256" key="1">
    <source>
        <dbReference type="ARBA" id="ARBA00006295"/>
    </source>
</evidence>
<dbReference type="InterPro" id="IPR036086">
    <property type="entry name" value="ParB/Sulfiredoxin_sf"/>
</dbReference>
<dbReference type="AlphaFoldDB" id="A0A388T9T6"/>
<dbReference type="GO" id="GO:0003677">
    <property type="term" value="F:DNA binding"/>
    <property type="evidence" value="ECO:0007669"/>
    <property type="project" value="UniProtKB-KW"/>
</dbReference>
<dbReference type="GO" id="GO:0045881">
    <property type="term" value="P:positive regulation of sporulation resulting in formation of a cellular spore"/>
    <property type="evidence" value="ECO:0007669"/>
    <property type="project" value="TreeGrafter"/>
</dbReference>
<dbReference type="SUPFAM" id="SSF110849">
    <property type="entry name" value="ParB/Sulfiredoxin"/>
    <property type="match status" value="1"/>
</dbReference>
<dbReference type="FunFam" id="1.10.10.2830:FF:000001">
    <property type="entry name" value="Chromosome partitioning protein ParB"/>
    <property type="match status" value="1"/>
</dbReference>
<dbReference type="CDD" id="cd16393">
    <property type="entry name" value="SPO0J_N"/>
    <property type="match status" value="1"/>
</dbReference>
<dbReference type="Pfam" id="PF02195">
    <property type="entry name" value="ParB_N"/>
    <property type="match status" value="1"/>
</dbReference>
<dbReference type="InterPro" id="IPR004437">
    <property type="entry name" value="ParB/RepB/Spo0J"/>
</dbReference>